<evidence type="ECO:0000313" key="2">
    <source>
        <dbReference type="EMBL" id="EFJ24323.1"/>
    </source>
</evidence>
<feature type="region of interest" description="Disordered" evidence="1">
    <location>
        <begin position="163"/>
        <end position="184"/>
    </location>
</feature>
<dbReference type="PANTHER" id="PTHR31579">
    <property type="entry name" value="OS03G0796600 PROTEIN"/>
    <property type="match status" value="1"/>
</dbReference>
<dbReference type="KEGG" id="smo:SELMODRAFT_101680"/>
<sequence>MDGLCHRGIDCNGRCLRSFLVKRLRKAGYDAGICKSRWQSVGRVPGGEYEYIDVETSPPSGSGSSPERLIVDLDFQSHFEIARPIQSYRAAVRILPAPLVATPRRLRQVLQVMSDAAKFSLKQNAMHLPPWRTFDYVSAKWLSPYDREIGLLGPGSDRAAAVRASDGSSKNTTTNNNRDNNSGVVADRKGCYEQLKRTKACLAMDRCAPATAARAQSRGRHNSAAATSPEYQRRSILSYIE</sequence>
<dbReference type="HOGENOM" id="CLU_1153355_0_0_1"/>
<dbReference type="eggNOG" id="ENOG502QVAY">
    <property type="taxonomic scope" value="Eukaryota"/>
</dbReference>
<dbReference type="OrthoDB" id="691424at2759"/>
<dbReference type="Gramene" id="EFJ24323">
    <property type="protein sequence ID" value="EFJ24323"/>
    <property type="gene ID" value="SELMODRAFT_101680"/>
</dbReference>
<name>D8RU05_SELML</name>
<evidence type="ECO:0000313" key="3">
    <source>
        <dbReference type="Proteomes" id="UP000001514"/>
    </source>
</evidence>
<dbReference type="EMBL" id="GL377590">
    <property type="protein sequence ID" value="EFJ24323.1"/>
    <property type="molecule type" value="Genomic_DNA"/>
</dbReference>
<dbReference type="InParanoid" id="D8RU05"/>
<evidence type="ECO:0000256" key="1">
    <source>
        <dbReference type="SAM" id="MobiDB-lite"/>
    </source>
</evidence>
<keyword evidence="3" id="KW-1185">Reference proteome</keyword>
<gene>
    <name evidence="2" type="ORF">SELMODRAFT_101680</name>
</gene>
<dbReference type="NCBIfam" id="TIGR01615">
    <property type="entry name" value="A_thal_3542"/>
    <property type="match status" value="1"/>
</dbReference>
<dbReference type="FunCoup" id="D8RU05">
    <property type="interactions" value="45"/>
</dbReference>
<dbReference type="PANTHER" id="PTHR31579:SF39">
    <property type="entry name" value="OS01G0973600 PROTEIN"/>
    <property type="match status" value="1"/>
</dbReference>
<dbReference type="Proteomes" id="UP000001514">
    <property type="component" value="Unassembled WGS sequence"/>
</dbReference>
<reference evidence="2 3" key="1">
    <citation type="journal article" date="2011" name="Science">
        <title>The Selaginella genome identifies genetic changes associated with the evolution of vascular plants.</title>
        <authorList>
            <person name="Banks J.A."/>
            <person name="Nishiyama T."/>
            <person name="Hasebe M."/>
            <person name="Bowman J.L."/>
            <person name="Gribskov M."/>
            <person name="dePamphilis C."/>
            <person name="Albert V.A."/>
            <person name="Aono N."/>
            <person name="Aoyama T."/>
            <person name="Ambrose B.A."/>
            <person name="Ashton N.W."/>
            <person name="Axtell M.J."/>
            <person name="Barker E."/>
            <person name="Barker M.S."/>
            <person name="Bennetzen J.L."/>
            <person name="Bonawitz N.D."/>
            <person name="Chapple C."/>
            <person name="Cheng C."/>
            <person name="Correa L.G."/>
            <person name="Dacre M."/>
            <person name="DeBarry J."/>
            <person name="Dreyer I."/>
            <person name="Elias M."/>
            <person name="Engstrom E.M."/>
            <person name="Estelle M."/>
            <person name="Feng L."/>
            <person name="Finet C."/>
            <person name="Floyd S.K."/>
            <person name="Frommer W.B."/>
            <person name="Fujita T."/>
            <person name="Gramzow L."/>
            <person name="Gutensohn M."/>
            <person name="Harholt J."/>
            <person name="Hattori M."/>
            <person name="Heyl A."/>
            <person name="Hirai T."/>
            <person name="Hiwatashi Y."/>
            <person name="Ishikawa M."/>
            <person name="Iwata M."/>
            <person name="Karol K.G."/>
            <person name="Koehler B."/>
            <person name="Kolukisaoglu U."/>
            <person name="Kubo M."/>
            <person name="Kurata T."/>
            <person name="Lalonde S."/>
            <person name="Li K."/>
            <person name="Li Y."/>
            <person name="Litt A."/>
            <person name="Lyons E."/>
            <person name="Manning G."/>
            <person name="Maruyama T."/>
            <person name="Michael T.P."/>
            <person name="Mikami K."/>
            <person name="Miyazaki S."/>
            <person name="Morinaga S."/>
            <person name="Murata T."/>
            <person name="Mueller-Roeber B."/>
            <person name="Nelson D.R."/>
            <person name="Obara M."/>
            <person name="Oguri Y."/>
            <person name="Olmstead R.G."/>
            <person name="Onodera N."/>
            <person name="Petersen B.L."/>
            <person name="Pils B."/>
            <person name="Prigge M."/>
            <person name="Rensing S.A."/>
            <person name="Riano-Pachon D.M."/>
            <person name="Roberts A.W."/>
            <person name="Sato Y."/>
            <person name="Scheller H.V."/>
            <person name="Schulz B."/>
            <person name="Schulz C."/>
            <person name="Shakirov E.V."/>
            <person name="Shibagaki N."/>
            <person name="Shinohara N."/>
            <person name="Shippen D.E."/>
            <person name="Soerensen I."/>
            <person name="Sotooka R."/>
            <person name="Sugimoto N."/>
            <person name="Sugita M."/>
            <person name="Sumikawa N."/>
            <person name="Tanurdzic M."/>
            <person name="Theissen G."/>
            <person name="Ulvskov P."/>
            <person name="Wakazuki S."/>
            <person name="Weng J.K."/>
            <person name="Willats W.W."/>
            <person name="Wipf D."/>
            <person name="Wolf P.G."/>
            <person name="Yang L."/>
            <person name="Zimmer A.D."/>
            <person name="Zhu Q."/>
            <person name="Mitros T."/>
            <person name="Hellsten U."/>
            <person name="Loque D."/>
            <person name="Otillar R."/>
            <person name="Salamov A."/>
            <person name="Schmutz J."/>
            <person name="Shapiro H."/>
            <person name="Lindquist E."/>
            <person name="Lucas S."/>
            <person name="Rokhsar D."/>
            <person name="Grigoriev I.V."/>
        </authorList>
    </citation>
    <scope>NUCLEOTIDE SEQUENCE [LARGE SCALE GENOMIC DNA]</scope>
</reference>
<dbReference type="AlphaFoldDB" id="D8RU05"/>
<protein>
    <submittedName>
        <fullName evidence="2">Uncharacterized protein</fullName>
    </submittedName>
</protein>
<dbReference type="InterPro" id="IPR006502">
    <property type="entry name" value="PDDEXK-like"/>
</dbReference>
<accession>D8RU05</accession>
<organism evidence="3">
    <name type="scientific">Selaginella moellendorffii</name>
    <name type="common">Spikemoss</name>
    <dbReference type="NCBI Taxonomy" id="88036"/>
    <lineage>
        <taxon>Eukaryota</taxon>
        <taxon>Viridiplantae</taxon>
        <taxon>Streptophyta</taxon>
        <taxon>Embryophyta</taxon>
        <taxon>Tracheophyta</taxon>
        <taxon>Lycopodiopsida</taxon>
        <taxon>Selaginellales</taxon>
        <taxon>Selaginellaceae</taxon>
        <taxon>Selaginella</taxon>
    </lineage>
</organism>
<proteinExistence type="predicted"/>
<dbReference type="Pfam" id="PF04720">
    <property type="entry name" value="PDDEXK_6"/>
    <property type="match status" value="1"/>
</dbReference>
<feature type="compositionally biased region" description="Low complexity" evidence="1">
    <location>
        <begin position="171"/>
        <end position="181"/>
    </location>
</feature>